<dbReference type="SUPFAM" id="SSF47413">
    <property type="entry name" value="lambda repressor-like DNA-binding domains"/>
    <property type="match status" value="1"/>
</dbReference>
<reference evidence="2 3" key="1">
    <citation type="submission" date="2020-06" db="EMBL/GenBank/DDBJ databases">
        <title>Sulfitobacter algicola sp. nov., isolated from green algae.</title>
        <authorList>
            <person name="Wang C."/>
        </authorList>
    </citation>
    <scope>NUCLEOTIDE SEQUENCE [LARGE SCALE GENOMIC DNA]</scope>
    <source>
        <strain evidence="2 3">1151</strain>
    </source>
</reference>
<accession>A0ABX2IVN7</accession>
<evidence type="ECO:0000259" key="1">
    <source>
        <dbReference type="PROSITE" id="PS50943"/>
    </source>
</evidence>
<dbReference type="SMART" id="SM00530">
    <property type="entry name" value="HTH_XRE"/>
    <property type="match status" value="1"/>
</dbReference>
<evidence type="ECO:0000313" key="3">
    <source>
        <dbReference type="Proteomes" id="UP000777935"/>
    </source>
</evidence>
<proteinExistence type="predicted"/>
<dbReference type="CDD" id="cd00093">
    <property type="entry name" value="HTH_XRE"/>
    <property type="match status" value="1"/>
</dbReference>
<comment type="caution">
    <text evidence="2">The sequence shown here is derived from an EMBL/GenBank/DDBJ whole genome shotgun (WGS) entry which is preliminary data.</text>
</comment>
<protein>
    <submittedName>
        <fullName evidence="2">Helix-turn-helix transcriptional regulator</fullName>
    </submittedName>
</protein>
<dbReference type="PROSITE" id="PS50943">
    <property type="entry name" value="HTH_CROC1"/>
    <property type="match status" value="1"/>
</dbReference>
<dbReference type="Proteomes" id="UP000777935">
    <property type="component" value="Unassembled WGS sequence"/>
</dbReference>
<keyword evidence="3" id="KW-1185">Reference proteome</keyword>
<gene>
    <name evidence="2" type="ORF">HRQ87_19595</name>
</gene>
<dbReference type="Pfam" id="PF01381">
    <property type="entry name" value="HTH_3"/>
    <property type="match status" value="1"/>
</dbReference>
<dbReference type="RefSeq" id="WP_174140140.1">
    <property type="nucleotide sequence ID" value="NZ_JABUFE010000029.1"/>
</dbReference>
<sequence length="138" mass="14652">MTRILKASDISIESGGTTGSKASFANDGDRIRALPKDRGARIEALADEMAAELHLSEIRKALSITQKDLAELTGLAQGEVSRFESAELTGAKIGTLERYVEGMGGRLRLVAEMPDGTVADIPLKRGKPVKSKVSTARG</sequence>
<dbReference type="InterPro" id="IPR001387">
    <property type="entry name" value="Cro/C1-type_HTH"/>
</dbReference>
<name>A0ABX2IVN7_9RHOB</name>
<dbReference type="InterPro" id="IPR010982">
    <property type="entry name" value="Lambda_DNA-bd_dom_sf"/>
</dbReference>
<organism evidence="2 3">
    <name type="scientific">Parasulfitobacter algicola</name>
    <dbReference type="NCBI Taxonomy" id="2614809"/>
    <lineage>
        <taxon>Bacteria</taxon>
        <taxon>Pseudomonadati</taxon>
        <taxon>Pseudomonadota</taxon>
        <taxon>Alphaproteobacteria</taxon>
        <taxon>Rhodobacterales</taxon>
        <taxon>Roseobacteraceae</taxon>
        <taxon>Parasulfitobacter</taxon>
    </lineage>
</organism>
<dbReference type="Gene3D" id="1.10.260.40">
    <property type="entry name" value="lambda repressor-like DNA-binding domains"/>
    <property type="match status" value="1"/>
</dbReference>
<dbReference type="EMBL" id="JABUFE010000029">
    <property type="protein sequence ID" value="NSX56989.1"/>
    <property type="molecule type" value="Genomic_DNA"/>
</dbReference>
<feature type="domain" description="HTH cro/C1-type" evidence="1">
    <location>
        <begin position="55"/>
        <end position="110"/>
    </location>
</feature>
<evidence type="ECO:0000313" key="2">
    <source>
        <dbReference type="EMBL" id="NSX56989.1"/>
    </source>
</evidence>